<evidence type="ECO:0000313" key="2">
    <source>
        <dbReference type="Proteomes" id="UP001190700"/>
    </source>
</evidence>
<comment type="caution">
    <text evidence="1">The sequence shown here is derived from an EMBL/GenBank/DDBJ whole genome shotgun (WGS) entry which is preliminary data.</text>
</comment>
<sequence>MNQAPCMPISHGRHWHRAALAPGGIGPAAEHRHSPSVGRRSLAAAWAVAPSTVVTALEVAVVEVPSVAEAVAAPATVAAAGGPVVGAVPCP</sequence>
<organism evidence="1 2">
    <name type="scientific">Cymbomonas tetramitiformis</name>
    <dbReference type="NCBI Taxonomy" id="36881"/>
    <lineage>
        <taxon>Eukaryota</taxon>
        <taxon>Viridiplantae</taxon>
        <taxon>Chlorophyta</taxon>
        <taxon>Pyramimonadophyceae</taxon>
        <taxon>Pyramimonadales</taxon>
        <taxon>Pyramimonadaceae</taxon>
        <taxon>Cymbomonas</taxon>
    </lineage>
</organism>
<proteinExistence type="predicted"/>
<dbReference type="Proteomes" id="UP001190700">
    <property type="component" value="Unassembled WGS sequence"/>
</dbReference>
<name>A0AAE0GVC0_9CHLO</name>
<keyword evidence="2" id="KW-1185">Reference proteome</keyword>
<reference evidence="1 2" key="1">
    <citation type="journal article" date="2015" name="Genome Biol. Evol.">
        <title>Comparative Genomics of a Bacterivorous Green Alga Reveals Evolutionary Causalities and Consequences of Phago-Mixotrophic Mode of Nutrition.</title>
        <authorList>
            <person name="Burns J.A."/>
            <person name="Paasch A."/>
            <person name="Narechania A."/>
            <person name="Kim E."/>
        </authorList>
    </citation>
    <scope>NUCLEOTIDE SEQUENCE [LARGE SCALE GENOMIC DNA]</scope>
    <source>
        <strain evidence="1 2">PLY_AMNH</strain>
    </source>
</reference>
<dbReference type="AlphaFoldDB" id="A0AAE0GVC0"/>
<dbReference type="EMBL" id="LGRX02002107">
    <property type="protein sequence ID" value="KAK3284865.1"/>
    <property type="molecule type" value="Genomic_DNA"/>
</dbReference>
<evidence type="ECO:0000313" key="1">
    <source>
        <dbReference type="EMBL" id="KAK3284865.1"/>
    </source>
</evidence>
<accession>A0AAE0GVC0</accession>
<protein>
    <submittedName>
        <fullName evidence="1">Uncharacterized protein</fullName>
    </submittedName>
</protein>
<gene>
    <name evidence="1" type="ORF">CYMTET_7503</name>
</gene>